<dbReference type="AlphaFoldDB" id="A0A8S9M3N5"/>
<feature type="compositionally biased region" description="Basic and acidic residues" evidence="1">
    <location>
        <begin position="83"/>
        <end position="97"/>
    </location>
</feature>
<reference evidence="2" key="1">
    <citation type="submission" date="2019-12" db="EMBL/GenBank/DDBJ databases">
        <title>Genome sequencing and annotation of Brassica cretica.</title>
        <authorList>
            <person name="Studholme D.J."/>
            <person name="Sarris P.F."/>
        </authorList>
    </citation>
    <scope>NUCLEOTIDE SEQUENCE</scope>
    <source>
        <strain evidence="2">PFS-102/07</strain>
        <tissue evidence="2">Leaf</tissue>
    </source>
</reference>
<sequence>MGYYTPPTRTTASRYSSPDGFQSINDNALEVTFVTCIHVWHGREWWKCWLWLLLMCSRASGNSVAAWHSGGVAEEARVGVKLDASETTREDMPHLDDKEDDFLDMTHQDESV</sequence>
<accession>A0A8S9M3N5</accession>
<evidence type="ECO:0000313" key="2">
    <source>
        <dbReference type="EMBL" id="KAF2614680.1"/>
    </source>
</evidence>
<evidence type="ECO:0000256" key="1">
    <source>
        <dbReference type="SAM" id="MobiDB-lite"/>
    </source>
</evidence>
<name>A0A8S9M3N5_BRACR</name>
<organism evidence="2">
    <name type="scientific">Brassica cretica</name>
    <name type="common">Mustard</name>
    <dbReference type="NCBI Taxonomy" id="69181"/>
    <lineage>
        <taxon>Eukaryota</taxon>
        <taxon>Viridiplantae</taxon>
        <taxon>Streptophyta</taxon>
        <taxon>Embryophyta</taxon>
        <taxon>Tracheophyta</taxon>
        <taxon>Spermatophyta</taxon>
        <taxon>Magnoliopsida</taxon>
        <taxon>eudicotyledons</taxon>
        <taxon>Gunneridae</taxon>
        <taxon>Pentapetalae</taxon>
        <taxon>rosids</taxon>
        <taxon>malvids</taxon>
        <taxon>Brassicales</taxon>
        <taxon>Brassicaceae</taxon>
        <taxon>Brassiceae</taxon>
        <taxon>Brassica</taxon>
    </lineage>
</organism>
<comment type="caution">
    <text evidence="2">The sequence shown here is derived from an EMBL/GenBank/DDBJ whole genome shotgun (WGS) entry which is preliminary data.</text>
</comment>
<gene>
    <name evidence="2" type="ORF">F2Q70_00013654</name>
</gene>
<proteinExistence type="predicted"/>
<protein>
    <submittedName>
        <fullName evidence="2">Uncharacterized protein</fullName>
    </submittedName>
</protein>
<feature type="region of interest" description="Disordered" evidence="1">
    <location>
        <begin position="83"/>
        <end position="112"/>
    </location>
</feature>
<dbReference type="EMBL" id="QGKY02000089">
    <property type="protein sequence ID" value="KAF2614680.1"/>
    <property type="molecule type" value="Genomic_DNA"/>
</dbReference>